<dbReference type="Proteomes" id="UP000034736">
    <property type="component" value="Unassembled WGS sequence"/>
</dbReference>
<protein>
    <submittedName>
        <fullName evidence="2">Uncharacterized protein</fullName>
    </submittedName>
</protein>
<proteinExistence type="predicted"/>
<keyword evidence="1" id="KW-0472">Membrane</keyword>
<evidence type="ECO:0000313" key="3">
    <source>
        <dbReference type="Proteomes" id="UP000034736"/>
    </source>
</evidence>
<feature type="transmembrane region" description="Helical" evidence="1">
    <location>
        <begin position="7"/>
        <end position="27"/>
    </location>
</feature>
<keyword evidence="1" id="KW-0812">Transmembrane</keyword>
<dbReference type="AlphaFoldDB" id="A0A0G1K0U1"/>
<dbReference type="STRING" id="1618647.UW30_C0008G0023"/>
<gene>
    <name evidence="2" type="ORF">UW30_C0008G0023</name>
</gene>
<accession>A0A0G1K0U1</accession>
<comment type="caution">
    <text evidence="2">The sequence shown here is derived from an EMBL/GenBank/DDBJ whole genome shotgun (WGS) entry which is preliminary data.</text>
</comment>
<organism evidence="2 3">
    <name type="scientific">Candidatus Giovannonibacteria bacterium GW2011_GWA2_44_13b</name>
    <dbReference type="NCBI Taxonomy" id="1618647"/>
    <lineage>
        <taxon>Bacteria</taxon>
        <taxon>Candidatus Giovannoniibacteriota</taxon>
    </lineage>
</organism>
<reference evidence="2 3" key="1">
    <citation type="journal article" date="2015" name="Nature">
        <title>rRNA introns, odd ribosomes, and small enigmatic genomes across a large radiation of phyla.</title>
        <authorList>
            <person name="Brown C.T."/>
            <person name="Hug L.A."/>
            <person name="Thomas B.C."/>
            <person name="Sharon I."/>
            <person name="Castelle C.J."/>
            <person name="Singh A."/>
            <person name="Wilkins M.J."/>
            <person name="Williams K.H."/>
            <person name="Banfield J.F."/>
        </authorList>
    </citation>
    <scope>NUCLEOTIDE SEQUENCE [LARGE SCALE GENOMIC DNA]</scope>
</reference>
<evidence type="ECO:0000313" key="2">
    <source>
        <dbReference type="EMBL" id="KKT41404.1"/>
    </source>
</evidence>
<dbReference type="EMBL" id="LCHU01000008">
    <property type="protein sequence ID" value="KKT41404.1"/>
    <property type="molecule type" value="Genomic_DNA"/>
</dbReference>
<name>A0A0G1K0U1_9BACT</name>
<evidence type="ECO:0000256" key="1">
    <source>
        <dbReference type="SAM" id="Phobius"/>
    </source>
</evidence>
<keyword evidence="1" id="KW-1133">Transmembrane helix</keyword>
<sequence>MRIWEKIIFWAGAAIMISDSLIWQWIIKIGEKPISNLNMPIPRVLFSLGRRGIIIDILVIMVWLIVLVRVYRRANQRES</sequence>
<feature type="transmembrane region" description="Helical" evidence="1">
    <location>
        <begin position="52"/>
        <end position="71"/>
    </location>
</feature>